<dbReference type="PANTHER" id="PTHR43581:SF2">
    <property type="entry name" value="EXCINUCLEASE ATPASE SUBUNIT"/>
    <property type="match status" value="1"/>
</dbReference>
<dbReference type="SMART" id="SM00382">
    <property type="entry name" value="AAA"/>
    <property type="match status" value="1"/>
</dbReference>
<dbReference type="InterPro" id="IPR003959">
    <property type="entry name" value="ATPase_AAA_core"/>
</dbReference>
<feature type="domain" description="AAA+ ATPase" evidence="1">
    <location>
        <begin position="51"/>
        <end position="304"/>
    </location>
</feature>
<name>A0A852X4S4_9MICO</name>
<comment type="caution">
    <text evidence="2">The sequence shown here is derived from an EMBL/GenBank/DDBJ whole genome shotgun (WGS) entry which is preliminary data.</text>
</comment>
<dbReference type="InterPro" id="IPR003593">
    <property type="entry name" value="AAA+_ATPase"/>
</dbReference>
<dbReference type="GO" id="GO:0016887">
    <property type="term" value="F:ATP hydrolysis activity"/>
    <property type="evidence" value="ECO:0007669"/>
    <property type="project" value="InterPro"/>
</dbReference>
<sequence>MQLTFSNSRQIAPSTVAALLEKVSKNSYGKYLKRVILKRVRGFVDREVTFDFPVTALVGPNGGGKTTVLGAAALAYADVPPGRFFAKSGKYDSSMVDWSIEHYVIDKDVDARLEIRRSVNYPTSKWNRKPFQREVHIFGVNRTVPATERTELQRAIGGSFAATSETKLPDVVVAESERILGKAISGYSELGVTKNGRTTLYAATDKSTGNQYSEFHFGAGEASVIKIVSGIELAPDNSLILIEEIENGLHPVATRALVEYLVHVAKRKSCQVIFTTHSHAAIEALPPAAIWAAFNGQVVQGALNIEALRTITGRVDSKLAIFVEDKFAELMVHTALRYYGAELSAIKVHGMGGHDPAIKVNRYHNGDPTRRYESVALVDGDQRALVDPNEQVFSLPGTVDPEAHVLDTVLAEIETVAARLTAALNLPLSDQERVKDTVRRRAQSNRDRHIIFAEIGEDLDLTAELVVQNAFLAQWAQLVPREVDEMFDPFKAMIPKHR</sequence>
<dbReference type="InterPro" id="IPR027417">
    <property type="entry name" value="P-loop_NTPase"/>
</dbReference>
<dbReference type="GO" id="GO:0006302">
    <property type="term" value="P:double-strand break repair"/>
    <property type="evidence" value="ECO:0007669"/>
    <property type="project" value="InterPro"/>
</dbReference>
<organism evidence="2 3">
    <name type="scientific">Agromyces hippuratus</name>
    <dbReference type="NCBI Taxonomy" id="286438"/>
    <lineage>
        <taxon>Bacteria</taxon>
        <taxon>Bacillati</taxon>
        <taxon>Actinomycetota</taxon>
        <taxon>Actinomycetes</taxon>
        <taxon>Micrococcales</taxon>
        <taxon>Microbacteriaceae</taxon>
        <taxon>Agromyces</taxon>
    </lineage>
</organism>
<dbReference type="Proteomes" id="UP000549066">
    <property type="component" value="Unassembled WGS sequence"/>
</dbReference>
<dbReference type="Pfam" id="PF13476">
    <property type="entry name" value="AAA_23"/>
    <property type="match status" value="1"/>
</dbReference>
<dbReference type="Gene3D" id="3.40.50.300">
    <property type="entry name" value="P-loop containing nucleotide triphosphate hydrolases"/>
    <property type="match status" value="2"/>
</dbReference>
<dbReference type="Pfam" id="PF13304">
    <property type="entry name" value="AAA_21"/>
    <property type="match status" value="1"/>
</dbReference>
<reference evidence="2 3" key="1">
    <citation type="submission" date="2020-07" db="EMBL/GenBank/DDBJ databases">
        <title>Sequencing the genomes of 1000 actinobacteria strains.</title>
        <authorList>
            <person name="Klenk H.-P."/>
        </authorList>
    </citation>
    <scope>NUCLEOTIDE SEQUENCE [LARGE SCALE GENOMIC DNA]</scope>
    <source>
        <strain evidence="2 3">DSM 8598</strain>
    </source>
</reference>
<protein>
    <submittedName>
        <fullName evidence="2">Putative ATPase</fullName>
    </submittedName>
</protein>
<dbReference type="AlphaFoldDB" id="A0A852X4S4"/>
<dbReference type="RefSeq" id="WP_218889937.1">
    <property type="nucleotide sequence ID" value="NZ_JACCFI010000001.1"/>
</dbReference>
<dbReference type="InterPro" id="IPR051396">
    <property type="entry name" value="Bact_Antivir_Def_Nuclease"/>
</dbReference>
<evidence type="ECO:0000313" key="3">
    <source>
        <dbReference type="Proteomes" id="UP000549066"/>
    </source>
</evidence>
<dbReference type="InterPro" id="IPR038729">
    <property type="entry name" value="Rad50/SbcC_AAA"/>
</dbReference>
<gene>
    <name evidence="2" type="ORF">BJY17_003261</name>
</gene>
<dbReference type="GO" id="GO:0005524">
    <property type="term" value="F:ATP binding"/>
    <property type="evidence" value="ECO:0007669"/>
    <property type="project" value="InterPro"/>
</dbReference>
<dbReference type="EMBL" id="JACCFI010000001">
    <property type="protein sequence ID" value="NYG22514.1"/>
    <property type="molecule type" value="Genomic_DNA"/>
</dbReference>
<evidence type="ECO:0000313" key="2">
    <source>
        <dbReference type="EMBL" id="NYG22514.1"/>
    </source>
</evidence>
<accession>A0A852X4S4</accession>
<keyword evidence="3" id="KW-1185">Reference proteome</keyword>
<dbReference type="PANTHER" id="PTHR43581">
    <property type="entry name" value="ATP/GTP PHOSPHATASE"/>
    <property type="match status" value="1"/>
</dbReference>
<dbReference type="SUPFAM" id="SSF52540">
    <property type="entry name" value="P-loop containing nucleoside triphosphate hydrolases"/>
    <property type="match status" value="1"/>
</dbReference>
<evidence type="ECO:0000259" key="1">
    <source>
        <dbReference type="SMART" id="SM00382"/>
    </source>
</evidence>
<proteinExistence type="predicted"/>